<dbReference type="PANTHER" id="PTHR24070">
    <property type="entry name" value="RAS, DI-RAS, AND RHEB FAMILY MEMBERS OF SMALL GTPASE SUPERFAMILY"/>
    <property type="match status" value="1"/>
</dbReference>
<dbReference type="InterPro" id="IPR027417">
    <property type="entry name" value="P-loop_NTPase"/>
</dbReference>
<dbReference type="SUPFAM" id="SSF52540">
    <property type="entry name" value="P-loop containing nucleoside triphosphate hydrolases"/>
    <property type="match status" value="1"/>
</dbReference>
<gene>
    <name evidence="4" type="ORF">MCHLO_15015</name>
</gene>
<evidence type="ECO:0000313" key="4">
    <source>
        <dbReference type="EMBL" id="GAT58604.1"/>
    </source>
</evidence>
<accession>A0ABQ0M5L2</accession>
<dbReference type="Pfam" id="PF00071">
    <property type="entry name" value="Ras"/>
    <property type="match status" value="1"/>
</dbReference>
<dbReference type="SMART" id="SM00174">
    <property type="entry name" value="RHO"/>
    <property type="match status" value="1"/>
</dbReference>
<evidence type="ECO:0000256" key="2">
    <source>
        <dbReference type="ARBA" id="ARBA00022741"/>
    </source>
</evidence>
<evidence type="ECO:0000313" key="5">
    <source>
        <dbReference type="Proteomes" id="UP000815677"/>
    </source>
</evidence>
<evidence type="ECO:0000256" key="3">
    <source>
        <dbReference type="ARBA" id="ARBA00023134"/>
    </source>
</evidence>
<dbReference type="SMART" id="SM00173">
    <property type="entry name" value="RAS"/>
    <property type="match status" value="1"/>
</dbReference>
<dbReference type="Gene3D" id="3.40.50.300">
    <property type="entry name" value="P-loop containing nucleotide triphosphate hydrolases"/>
    <property type="match status" value="1"/>
</dbReference>
<dbReference type="EMBL" id="DF849752">
    <property type="protein sequence ID" value="GAT58604.1"/>
    <property type="molecule type" value="Genomic_DNA"/>
</dbReference>
<dbReference type="InterPro" id="IPR020849">
    <property type="entry name" value="Small_GTPase_Ras-type"/>
</dbReference>
<dbReference type="Proteomes" id="UP000815677">
    <property type="component" value="Unassembled WGS sequence"/>
</dbReference>
<organism evidence="4 5">
    <name type="scientific">Mycena chlorophos</name>
    <name type="common">Agaric fungus</name>
    <name type="synonym">Agaricus chlorophos</name>
    <dbReference type="NCBI Taxonomy" id="658473"/>
    <lineage>
        <taxon>Eukaryota</taxon>
        <taxon>Fungi</taxon>
        <taxon>Dikarya</taxon>
        <taxon>Basidiomycota</taxon>
        <taxon>Agaricomycotina</taxon>
        <taxon>Agaricomycetes</taxon>
        <taxon>Agaricomycetidae</taxon>
        <taxon>Agaricales</taxon>
        <taxon>Marasmiineae</taxon>
        <taxon>Mycenaceae</taxon>
        <taxon>Mycena</taxon>
    </lineage>
</organism>
<evidence type="ECO:0000256" key="1">
    <source>
        <dbReference type="ARBA" id="ARBA00004342"/>
    </source>
</evidence>
<keyword evidence="3" id="KW-0342">GTP-binding</keyword>
<dbReference type="PRINTS" id="PR00449">
    <property type="entry name" value="RASTRNSFRMNG"/>
</dbReference>
<dbReference type="PROSITE" id="PS51419">
    <property type="entry name" value="RAB"/>
    <property type="match status" value="1"/>
</dbReference>
<keyword evidence="2" id="KW-0547">Nucleotide-binding</keyword>
<reference evidence="4" key="1">
    <citation type="submission" date="2014-09" db="EMBL/GenBank/DDBJ databases">
        <title>Genome sequence of the luminous mushroom Mycena chlorophos for searching fungal bioluminescence genes.</title>
        <authorList>
            <person name="Tanaka Y."/>
            <person name="Kasuga D."/>
            <person name="Oba Y."/>
            <person name="Hase S."/>
            <person name="Sato K."/>
            <person name="Oba Y."/>
            <person name="Sakakibara Y."/>
        </authorList>
    </citation>
    <scope>NUCLEOTIDE SEQUENCE</scope>
</reference>
<dbReference type="PROSITE" id="PS51421">
    <property type="entry name" value="RAS"/>
    <property type="match status" value="1"/>
</dbReference>
<name>A0ABQ0M5L2_MYCCL</name>
<sequence length="213" mass="23681">MATATVPVPDSEVPVEEWTIAVLGDRGVGKTLLARAFVFDSFLDMLPLQDENPPFTKELLVDNRNCRIVIPDDYDSASELDTAAPATQWLSPVQGILLVYSIDSRESFEHIRPIHAWAQRQASSARTTAVFVLAGNKADRGAPQRGVRVVSKDEGAALAKELQMESFLETSAKTAQNVFRVFPIVVRAARAKKAEIEETERRKRESKRRCVVM</sequence>
<protein>
    <submittedName>
        <fullName evidence="4">Uncharacterized protein</fullName>
    </submittedName>
</protein>
<comment type="subcellular location">
    <subcellularLocation>
        <location evidence="1">Cell membrane</location>
        <topology evidence="1">Lipid-anchor</topology>
        <orientation evidence="1">Cytoplasmic side</orientation>
    </subcellularLocation>
</comment>
<keyword evidence="5" id="KW-1185">Reference proteome</keyword>
<dbReference type="InterPro" id="IPR001806">
    <property type="entry name" value="Small_GTPase"/>
</dbReference>
<dbReference type="SMART" id="SM00175">
    <property type="entry name" value="RAB"/>
    <property type="match status" value="1"/>
</dbReference>
<proteinExistence type="predicted"/>